<protein>
    <submittedName>
        <fullName evidence="11">Uncharacterized protein</fullName>
    </submittedName>
</protein>
<dbReference type="Gene3D" id="2.40.160.10">
    <property type="entry name" value="Porin"/>
    <property type="match status" value="1"/>
</dbReference>
<keyword evidence="9" id="KW-0472">Membrane</keyword>
<keyword evidence="6" id="KW-1000">Mitochondrion outer membrane</keyword>
<evidence type="ECO:0000256" key="10">
    <source>
        <dbReference type="SAM" id="MobiDB-lite"/>
    </source>
</evidence>
<feature type="non-terminal residue" evidence="11">
    <location>
        <position position="1"/>
    </location>
</feature>
<comment type="subcellular location">
    <subcellularLocation>
        <location evidence="1">Mitochondrion outer membrane</location>
        <topology evidence="1">Multi-pass membrane protein</topology>
    </subcellularLocation>
</comment>
<keyword evidence="4" id="KW-1134">Transmembrane beta strand</keyword>
<proteinExistence type="inferred from homology"/>
<evidence type="ECO:0000256" key="2">
    <source>
        <dbReference type="ARBA" id="ARBA00010510"/>
    </source>
</evidence>
<dbReference type="InterPro" id="IPR037930">
    <property type="entry name" value="Tom40"/>
</dbReference>
<keyword evidence="8" id="KW-0496">Mitochondrion</keyword>
<dbReference type="Pfam" id="PF01459">
    <property type="entry name" value="Porin_3"/>
    <property type="match status" value="1"/>
</dbReference>
<keyword evidence="3" id="KW-0813">Transport</keyword>
<dbReference type="EMBL" id="JABFAC010000012">
    <property type="protein sequence ID" value="MBA0630939.1"/>
    <property type="molecule type" value="Genomic_DNA"/>
</dbReference>
<evidence type="ECO:0000256" key="6">
    <source>
        <dbReference type="ARBA" id="ARBA00022787"/>
    </source>
</evidence>
<keyword evidence="12" id="KW-1185">Reference proteome</keyword>
<dbReference type="InterPro" id="IPR027246">
    <property type="entry name" value="Porin_Euk/Tom40"/>
</dbReference>
<evidence type="ECO:0000256" key="5">
    <source>
        <dbReference type="ARBA" id="ARBA00022692"/>
    </source>
</evidence>
<name>A0A7J8SXX0_GOSDV</name>
<dbReference type="Proteomes" id="UP000593561">
    <property type="component" value="Unassembled WGS sequence"/>
</dbReference>
<evidence type="ECO:0000256" key="7">
    <source>
        <dbReference type="ARBA" id="ARBA00022927"/>
    </source>
</evidence>
<evidence type="ECO:0000256" key="1">
    <source>
        <dbReference type="ARBA" id="ARBA00004374"/>
    </source>
</evidence>
<comment type="caution">
    <text evidence="11">The sequence shown here is derived from an EMBL/GenBank/DDBJ whole genome shotgun (WGS) entry which is preliminary data.</text>
</comment>
<evidence type="ECO:0000256" key="4">
    <source>
        <dbReference type="ARBA" id="ARBA00022452"/>
    </source>
</evidence>
<organism evidence="11 12">
    <name type="scientific">Gossypium davidsonii</name>
    <name type="common">Davidson's cotton</name>
    <name type="synonym">Gossypium klotzschianum subsp. davidsonii</name>
    <dbReference type="NCBI Taxonomy" id="34287"/>
    <lineage>
        <taxon>Eukaryota</taxon>
        <taxon>Viridiplantae</taxon>
        <taxon>Streptophyta</taxon>
        <taxon>Embryophyta</taxon>
        <taxon>Tracheophyta</taxon>
        <taxon>Spermatophyta</taxon>
        <taxon>Magnoliopsida</taxon>
        <taxon>eudicotyledons</taxon>
        <taxon>Gunneridae</taxon>
        <taxon>Pentapetalae</taxon>
        <taxon>rosids</taxon>
        <taxon>malvids</taxon>
        <taxon>Malvales</taxon>
        <taxon>Malvaceae</taxon>
        <taxon>Malvoideae</taxon>
        <taxon>Gossypium</taxon>
    </lineage>
</organism>
<evidence type="ECO:0000313" key="11">
    <source>
        <dbReference type="EMBL" id="MBA0630939.1"/>
    </source>
</evidence>
<keyword evidence="7" id="KW-0653">Protein transport</keyword>
<reference evidence="11 12" key="1">
    <citation type="journal article" date="2019" name="Genome Biol. Evol.">
        <title>Insights into the evolution of the New World diploid cottons (Gossypium, subgenus Houzingenia) based on genome sequencing.</title>
        <authorList>
            <person name="Grover C.E."/>
            <person name="Arick M.A. 2nd"/>
            <person name="Thrash A."/>
            <person name="Conover J.L."/>
            <person name="Sanders W.S."/>
            <person name="Peterson D.G."/>
            <person name="Frelichowski J.E."/>
            <person name="Scheffler J.A."/>
            <person name="Scheffler B.E."/>
            <person name="Wendel J.F."/>
        </authorList>
    </citation>
    <scope>NUCLEOTIDE SEQUENCE [LARGE SCALE GENOMIC DNA]</scope>
    <source>
        <strain evidence="11">27</strain>
        <tissue evidence="11">Leaf</tissue>
    </source>
</reference>
<keyword evidence="5" id="KW-0812">Transmembrane</keyword>
<gene>
    <name evidence="11" type="ORF">Godav_002981</name>
</gene>
<dbReference type="GO" id="GO:0005741">
    <property type="term" value="C:mitochondrial outer membrane"/>
    <property type="evidence" value="ECO:0007669"/>
    <property type="project" value="UniProtKB-SubCell"/>
</dbReference>
<evidence type="ECO:0000313" key="12">
    <source>
        <dbReference type="Proteomes" id="UP000593561"/>
    </source>
</evidence>
<feature type="region of interest" description="Disordered" evidence="10">
    <location>
        <begin position="1"/>
        <end position="25"/>
    </location>
</feature>
<dbReference type="InterPro" id="IPR023614">
    <property type="entry name" value="Porin_dom_sf"/>
</dbReference>
<dbReference type="GO" id="GO:0008320">
    <property type="term" value="F:protein transmembrane transporter activity"/>
    <property type="evidence" value="ECO:0007669"/>
    <property type="project" value="InterPro"/>
</dbReference>
<dbReference type="GO" id="GO:0030150">
    <property type="term" value="P:protein import into mitochondrial matrix"/>
    <property type="evidence" value="ECO:0007669"/>
    <property type="project" value="InterPro"/>
</dbReference>
<evidence type="ECO:0000256" key="9">
    <source>
        <dbReference type="ARBA" id="ARBA00023136"/>
    </source>
</evidence>
<accession>A0A7J8SXX0</accession>
<dbReference type="AlphaFoldDB" id="A0A7J8SXX0"/>
<evidence type="ECO:0000256" key="8">
    <source>
        <dbReference type="ARBA" id="ARBA00023128"/>
    </source>
</evidence>
<sequence>MAGLVPPGTTAIPAEASKTAHTKAEEKTDYMNLPCPIPFEELQREALKIPSQSAETIKIPTAHYEFGANFIDPNLMLIGRVLTDGRVNARVKWDLTDNLSLTNEPHMSHGMVNFDYKGKDYRSQFQMGNGALFGASYIQSVTPHLSLAGEVFWAGQHRKSGLGYAARYETDKMVAAGQVASTGMVALSYVQKVSEKVSLASDFMYNYMTKDVTASVGYDYILRQ</sequence>
<dbReference type="PANTHER" id="PTHR10802">
    <property type="entry name" value="MITOCHONDRIAL IMPORT RECEPTOR SUBUNIT TOM40"/>
    <property type="match status" value="1"/>
</dbReference>
<comment type="similarity">
    <text evidence="2">Belongs to the Tom40 family.</text>
</comment>
<evidence type="ECO:0000256" key="3">
    <source>
        <dbReference type="ARBA" id="ARBA00022448"/>
    </source>
</evidence>